<evidence type="ECO:0000259" key="2">
    <source>
        <dbReference type="PROSITE" id="PS50093"/>
    </source>
</evidence>
<sequence length="851" mass="90288">MRIIVFIGSILLCFNSYSQLIINEFSNGSSGSKEFFELAVVGSPGSFQDIRNWIIDDHSGFYGCGGGNGIANGHLKFANHQNWQCVPAGSIILLYNPSDVNTSITLTNDPTDSNNDGVYVLPITTGTYLEGNNSTPSSSSCNSFTGPYSTPSSWSIIALGNGADAAQVIDPSNTSTAYHAVGYGGISGPNPAIYFNGSGSGTNYSFVNTTNDQWNLQANWSSGNASSNDSPGSPNNTANANWLASMALTVNADTTQGCAPLSVNFTTNSNVPGYTYSWDFGDNNSGNGSTTSHAYTTTGSFNAVLTIGTPSGCSIQRTIPISITGGGTVTAPSLNSVCSNQQPFALPGGSPAGGSWSGNGVSSNTFDPQSAGVGTHNLTYTVSGACGGSDQASITVQNSPNAQFSLPSTSFCANASPISLNNSGGGTFFGSGVTNNTFNPSTAGIGNHSIGYAVSNGNCADTTYQTISVINNPQVNWSVPDTLCFGQNQIYIGGASPQGGNYYLNGVQLADDSINISNLNVDSSYTLVYNLGSSFCNASDTQIVYIEGDPSVDIQFSGDTVRCNSSPAQLTASGNGRLTWNTGSNSGSITASTSGTYWAERKNYCGSERKEVSFSYYDDPQLSLDESSITICKGEEAVITASSNINDISWSNGVSGNQIIVYQPGEYTATVTNECGSTSKQAVLKVESPEVRIKYNSVKLKEYDFEAMPSNYDEYSWFIDDILVETYPDFRHLFSDPGEHEVIVEAKTKNGCYASDTVLIELQNIGNVFIPNAFTPNGDGINDRLKIEGETPQLFEAIVFNRWGEEMARWTDIQDSWDGKKRGTVCADGVYILKVSYNDKSFIETVQLFTR</sequence>
<dbReference type="InterPro" id="IPR013783">
    <property type="entry name" value="Ig-like_fold"/>
</dbReference>
<dbReference type="NCBIfam" id="TIGR04131">
    <property type="entry name" value="Bac_Flav_CTERM"/>
    <property type="match status" value="1"/>
</dbReference>
<dbReference type="EMBL" id="WACR01000007">
    <property type="protein sequence ID" value="KAB1063684.1"/>
    <property type="molecule type" value="Genomic_DNA"/>
</dbReference>
<evidence type="ECO:0000313" key="3">
    <source>
        <dbReference type="EMBL" id="KAB1063684.1"/>
    </source>
</evidence>
<dbReference type="PROSITE" id="PS50093">
    <property type="entry name" value="PKD"/>
    <property type="match status" value="1"/>
</dbReference>
<dbReference type="SMART" id="SM00089">
    <property type="entry name" value="PKD"/>
    <property type="match status" value="2"/>
</dbReference>
<dbReference type="OrthoDB" id="9765926at2"/>
<dbReference type="InterPro" id="IPR026341">
    <property type="entry name" value="T9SS_type_B"/>
</dbReference>
<dbReference type="InterPro" id="IPR000601">
    <property type="entry name" value="PKD_dom"/>
</dbReference>
<reference evidence="3 4" key="1">
    <citation type="submission" date="2019-09" db="EMBL/GenBank/DDBJ databases">
        <title>Genomes of Cryomorphaceae.</title>
        <authorList>
            <person name="Bowman J.P."/>
        </authorList>
    </citation>
    <scope>NUCLEOTIDE SEQUENCE [LARGE SCALE GENOMIC DNA]</scope>
    <source>
        <strain evidence="3 4">KCTC 52047</strain>
    </source>
</reference>
<dbReference type="AlphaFoldDB" id="A0A6N6M6P7"/>
<protein>
    <submittedName>
        <fullName evidence="3">T9SS type B sorting domain-containing protein</fullName>
    </submittedName>
</protein>
<evidence type="ECO:0000256" key="1">
    <source>
        <dbReference type="SAM" id="MobiDB-lite"/>
    </source>
</evidence>
<dbReference type="Pfam" id="PF13585">
    <property type="entry name" value="CHU_C"/>
    <property type="match status" value="1"/>
</dbReference>
<feature type="domain" description="PKD" evidence="2">
    <location>
        <begin position="246"/>
        <end position="328"/>
    </location>
</feature>
<dbReference type="CDD" id="cd00146">
    <property type="entry name" value="PKD"/>
    <property type="match status" value="1"/>
</dbReference>
<dbReference type="InterPro" id="IPR022409">
    <property type="entry name" value="PKD/Chitinase_dom"/>
</dbReference>
<organism evidence="3 4">
    <name type="scientific">Salibacter halophilus</name>
    <dbReference type="NCBI Taxonomy" id="1803916"/>
    <lineage>
        <taxon>Bacteria</taxon>
        <taxon>Pseudomonadati</taxon>
        <taxon>Bacteroidota</taxon>
        <taxon>Flavobacteriia</taxon>
        <taxon>Flavobacteriales</taxon>
        <taxon>Salibacteraceae</taxon>
        <taxon>Salibacter</taxon>
    </lineage>
</organism>
<dbReference type="Proteomes" id="UP000435357">
    <property type="component" value="Unassembled WGS sequence"/>
</dbReference>
<proteinExistence type="predicted"/>
<feature type="region of interest" description="Disordered" evidence="1">
    <location>
        <begin position="218"/>
        <end position="237"/>
    </location>
</feature>
<evidence type="ECO:0000313" key="4">
    <source>
        <dbReference type="Proteomes" id="UP000435357"/>
    </source>
</evidence>
<name>A0A6N6M6P7_9FLAO</name>
<keyword evidence="4" id="KW-1185">Reference proteome</keyword>
<accession>A0A6N6M6P7</accession>
<dbReference type="Pfam" id="PF18911">
    <property type="entry name" value="PKD_4"/>
    <property type="match status" value="1"/>
</dbReference>
<dbReference type="SUPFAM" id="SSF49299">
    <property type="entry name" value="PKD domain"/>
    <property type="match status" value="1"/>
</dbReference>
<gene>
    <name evidence="3" type="ORF">F3059_08945</name>
</gene>
<dbReference type="RefSeq" id="WP_151168379.1">
    <property type="nucleotide sequence ID" value="NZ_WACR01000007.1"/>
</dbReference>
<dbReference type="InterPro" id="IPR035986">
    <property type="entry name" value="PKD_dom_sf"/>
</dbReference>
<dbReference type="Gene3D" id="2.60.40.10">
    <property type="entry name" value="Immunoglobulins"/>
    <property type="match status" value="1"/>
</dbReference>
<comment type="caution">
    <text evidence="3">The sequence shown here is derived from an EMBL/GenBank/DDBJ whole genome shotgun (WGS) entry which is preliminary data.</text>
</comment>